<dbReference type="AlphaFoldDB" id="A0A8H9L9X8"/>
<evidence type="ECO:0000313" key="2">
    <source>
        <dbReference type="Proteomes" id="UP000600547"/>
    </source>
</evidence>
<name>A0A8H9L9X8_9DEIO</name>
<evidence type="ECO:0008006" key="3">
    <source>
        <dbReference type="Google" id="ProtNLM"/>
    </source>
</evidence>
<organism evidence="1 2">
    <name type="scientific">Deinococcus arenae</name>
    <dbReference type="NCBI Taxonomy" id="1452751"/>
    <lineage>
        <taxon>Bacteria</taxon>
        <taxon>Thermotogati</taxon>
        <taxon>Deinococcota</taxon>
        <taxon>Deinococci</taxon>
        <taxon>Deinococcales</taxon>
        <taxon>Deinococcaceae</taxon>
        <taxon>Deinococcus</taxon>
    </lineage>
</organism>
<dbReference type="PROSITE" id="PS51257">
    <property type="entry name" value="PROKAR_LIPOPROTEIN"/>
    <property type="match status" value="1"/>
</dbReference>
<proteinExistence type="predicted"/>
<accession>A0A8H9L9X8</accession>
<evidence type="ECO:0000313" key="1">
    <source>
        <dbReference type="EMBL" id="GGM52205.1"/>
    </source>
</evidence>
<dbReference type="RefSeq" id="WP_189062609.1">
    <property type="nucleotide sequence ID" value="NZ_BMQG01000011.1"/>
</dbReference>
<keyword evidence="2" id="KW-1185">Reference proteome</keyword>
<gene>
    <name evidence="1" type="ORF">GCM10008956_30370</name>
</gene>
<dbReference type="EMBL" id="BMQG01000011">
    <property type="protein sequence ID" value="GGM52205.1"/>
    <property type="molecule type" value="Genomic_DNA"/>
</dbReference>
<comment type="caution">
    <text evidence="1">The sequence shown here is derived from an EMBL/GenBank/DDBJ whole genome shotgun (WGS) entry which is preliminary data.</text>
</comment>
<protein>
    <recommendedName>
        <fullName evidence="3">Lipoprotein</fullName>
    </recommendedName>
</protein>
<sequence length="319" mass="34935">MRRSLILIVTCALCACNRGPAADSPEGVARRYVEAVLTGDRDAAVALTTAADRAAATDEANADEQVLTKDGESRRVQGVIGKHARITGQTATVTGEKASATVQFSAPDVTLNTLFSSYKGDPEQSMKEFDRQVSKATMTDRSEQLALRRENGAWLVDTDWNDKADRRQKEQLKSEYEKAVEQDYRRAAELSQQLVKTYPNDTGWKQERDALSTLTAVLGKVSVAVTSAGLYQGEYRIEGTLRNASQQTLQTVTVRVTFLNGSQAVGTPEYATLRSDSIFYRTPVLGPGESKPAELTGDPPAEWTGQRVRLDVTAFTYPE</sequence>
<reference evidence="2" key="1">
    <citation type="journal article" date="2019" name="Int. J. Syst. Evol. Microbiol.">
        <title>The Global Catalogue of Microorganisms (GCM) 10K type strain sequencing project: providing services to taxonomists for standard genome sequencing and annotation.</title>
        <authorList>
            <consortium name="The Broad Institute Genomics Platform"/>
            <consortium name="The Broad Institute Genome Sequencing Center for Infectious Disease"/>
            <person name="Wu L."/>
            <person name="Ma J."/>
        </authorList>
    </citation>
    <scope>NUCLEOTIDE SEQUENCE [LARGE SCALE GENOMIC DNA]</scope>
    <source>
        <strain evidence="2">JCM 31047</strain>
    </source>
</reference>
<dbReference type="Proteomes" id="UP000600547">
    <property type="component" value="Unassembled WGS sequence"/>
</dbReference>